<evidence type="ECO:0000256" key="4">
    <source>
        <dbReference type="ARBA" id="ARBA00022840"/>
    </source>
</evidence>
<evidence type="ECO:0000256" key="1">
    <source>
        <dbReference type="ARBA" id="ARBA00004651"/>
    </source>
</evidence>
<feature type="domain" description="ABC transmembrane type-1" evidence="9">
    <location>
        <begin position="31"/>
        <end position="312"/>
    </location>
</feature>
<dbReference type="InterPro" id="IPR003439">
    <property type="entry name" value="ABC_transporter-like_ATP-bd"/>
</dbReference>
<dbReference type="CDD" id="cd07346">
    <property type="entry name" value="ABC_6TM_exporters"/>
    <property type="match status" value="1"/>
</dbReference>
<evidence type="ECO:0000256" key="5">
    <source>
        <dbReference type="ARBA" id="ARBA00022989"/>
    </source>
</evidence>
<keyword evidence="2 7" id="KW-0812">Transmembrane</keyword>
<keyword evidence="11" id="KW-1185">Reference proteome</keyword>
<comment type="subcellular location">
    <subcellularLocation>
        <location evidence="1">Cell membrane</location>
        <topology evidence="1">Multi-pass membrane protein</topology>
    </subcellularLocation>
</comment>
<dbReference type="GO" id="GO:0005524">
    <property type="term" value="F:ATP binding"/>
    <property type="evidence" value="ECO:0007669"/>
    <property type="project" value="UniProtKB-KW"/>
</dbReference>
<dbReference type="STRING" id="797277.SAMN05216198_0388"/>
<dbReference type="SMART" id="SM00382">
    <property type="entry name" value="AAA"/>
    <property type="match status" value="1"/>
</dbReference>
<feature type="transmembrane region" description="Helical" evidence="7">
    <location>
        <begin position="170"/>
        <end position="187"/>
    </location>
</feature>
<keyword evidence="5 7" id="KW-1133">Transmembrane helix</keyword>
<reference evidence="11" key="1">
    <citation type="submission" date="2016-10" db="EMBL/GenBank/DDBJ databases">
        <authorList>
            <person name="Varghese N."/>
            <person name="Submissions S."/>
        </authorList>
    </citation>
    <scope>NUCLEOTIDE SEQUENCE [LARGE SCALE GENOMIC DNA]</scope>
    <source>
        <strain evidence="11">2SM5</strain>
    </source>
</reference>
<name>A0A1H1LTS1_9GAMM</name>
<evidence type="ECO:0000256" key="6">
    <source>
        <dbReference type="ARBA" id="ARBA00023136"/>
    </source>
</evidence>
<feature type="transmembrane region" description="Helical" evidence="7">
    <location>
        <begin position="248"/>
        <end position="270"/>
    </location>
</feature>
<dbReference type="PANTHER" id="PTHR43394:SF1">
    <property type="entry name" value="ATP-BINDING CASSETTE SUB-FAMILY B MEMBER 10, MITOCHONDRIAL"/>
    <property type="match status" value="1"/>
</dbReference>
<dbReference type="Gene3D" id="1.20.1560.10">
    <property type="entry name" value="ABC transporter type 1, transmembrane domain"/>
    <property type="match status" value="1"/>
</dbReference>
<dbReference type="AlphaFoldDB" id="A0A1H1LTS1"/>
<dbReference type="GO" id="GO:0016887">
    <property type="term" value="F:ATP hydrolysis activity"/>
    <property type="evidence" value="ECO:0007669"/>
    <property type="project" value="InterPro"/>
</dbReference>
<proteinExistence type="predicted"/>
<gene>
    <name evidence="10" type="ORF">SAMN05216198_0388</name>
</gene>
<dbReference type="Proteomes" id="UP000243426">
    <property type="component" value="Chromosome I"/>
</dbReference>
<accession>A0A1H1LTS1</accession>
<feature type="transmembrane region" description="Helical" evidence="7">
    <location>
        <begin position="65"/>
        <end position="86"/>
    </location>
</feature>
<dbReference type="InterPro" id="IPR017871">
    <property type="entry name" value="ABC_transporter-like_CS"/>
</dbReference>
<protein>
    <submittedName>
        <fullName evidence="10">ATP-binding cassette, subfamily B</fullName>
    </submittedName>
</protein>
<sequence length="561" mass="61792">MPLGMPSQQSDGDMWRWVMTFAAPHWRRFMLILMLSLLVAAGGLAQPYMTKLLIDDGILAKRFDFLIWSVAALVGLALVSSLLGGLTRYLYVEASALVLHGIREAMFAHLLRLSPDFYTRVRQGDIHARLEGDIGELQRFIIDSLLSLVNNSFLLIGSVLILAWMSSELVVLLLVVLTLNALFLRFIRPRIERLTRVARECGSDIAAFFVEILGMAKCVQSFNGQRREGERLGTLHDSLRMATLRLQVVGYLAGAVPGLVLSLSISVVFLVGGYRIGEGSMTLGTLIAFVTYMQRASGPAQSLMGLYVAYQRARVSLARVREISAERPAVQSPDAALRVAVKGPGDLLLEGVSFGYPGTGITILKTLDCHIPAGSRVVIRGASGAGKSTLVDLLQRHFDPEHGRILLDGEDMRHHDLQQLRSRVVVVSQETQLFSCNLLENIRYGCHQASDEEVLAAAKAAGLNEFAEDLEVDVGQRGMRLSGGQRQRVALARAILLRPDILILDESTTGLELHLEQQIHQKIDLLFAGRTRIFISHRALSDERFDIVVALDHGQTVESVS</sequence>
<organism evidence="10 11">
    <name type="scientific">Halopseudomonas litoralis</name>
    <dbReference type="NCBI Taxonomy" id="797277"/>
    <lineage>
        <taxon>Bacteria</taxon>
        <taxon>Pseudomonadati</taxon>
        <taxon>Pseudomonadota</taxon>
        <taxon>Gammaproteobacteria</taxon>
        <taxon>Pseudomonadales</taxon>
        <taxon>Pseudomonadaceae</taxon>
        <taxon>Halopseudomonas</taxon>
    </lineage>
</organism>
<dbReference type="SUPFAM" id="SSF90123">
    <property type="entry name" value="ABC transporter transmembrane region"/>
    <property type="match status" value="1"/>
</dbReference>
<dbReference type="SUPFAM" id="SSF52540">
    <property type="entry name" value="P-loop containing nucleoside triphosphate hydrolases"/>
    <property type="match status" value="1"/>
</dbReference>
<evidence type="ECO:0000256" key="7">
    <source>
        <dbReference type="SAM" id="Phobius"/>
    </source>
</evidence>
<dbReference type="EMBL" id="LT629748">
    <property type="protein sequence ID" value="SDR77931.1"/>
    <property type="molecule type" value="Genomic_DNA"/>
</dbReference>
<dbReference type="Pfam" id="PF00005">
    <property type="entry name" value="ABC_tran"/>
    <property type="match status" value="1"/>
</dbReference>
<dbReference type="PROSITE" id="PS00211">
    <property type="entry name" value="ABC_TRANSPORTER_1"/>
    <property type="match status" value="1"/>
</dbReference>
<evidence type="ECO:0000259" key="9">
    <source>
        <dbReference type="PROSITE" id="PS50929"/>
    </source>
</evidence>
<evidence type="ECO:0000313" key="10">
    <source>
        <dbReference type="EMBL" id="SDR77931.1"/>
    </source>
</evidence>
<keyword evidence="3" id="KW-0547">Nucleotide-binding</keyword>
<dbReference type="InterPro" id="IPR011527">
    <property type="entry name" value="ABC1_TM_dom"/>
</dbReference>
<evidence type="ECO:0000313" key="11">
    <source>
        <dbReference type="Proteomes" id="UP000243426"/>
    </source>
</evidence>
<dbReference type="GO" id="GO:0015421">
    <property type="term" value="F:ABC-type oligopeptide transporter activity"/>
    <property type="evidence" value="ECO:0007669"/>
    <property type="project" value="TreeGrafter"/>
</dbReference>
<feature type="transmembrane region" description="Helical" evidence="7">
    <location>
        <begin position="145"/>
        <end position="164"/>
    </location>
</feature>
<evidence type="ECO:0000259" key="8">
    <source>
        <dbReference type="PROSITE" id="PS50893"/>
    </source>
</evidence>
<evidence type="ECO:0000256" key="2">
    <source>
        <dbReference type="ARBA" id="ARBA00022692"/>
    </source>
</evidence>
<dbReference type="PROSITE" id="PS50929">
    <property type="entry name" value="ABC_TM1F"/>
    <property type="match status" value="1"/>
</dbReference>
<keyword evidence="4 10" id="KW-0067">ATP-binding</keyword>
<dbReference type="PANTHER" id="PTHR43394">
    <property type="entry name" value="ATP-DEPENDENT PERMEASE MDL1, MITOCHONDRIAL"/>
    <property type="match status" value="1"/>
</dbReference>
<dbReference type="InterPro" id="IPR003593">
    <property type="entry name" value="AAA+_ATPase"/>
</dbReference>
<dbReference type="InterPro" id="IPR039421">
    <property type="entry name" value="Type_1_exporter"/>
</dbReference>
<keyword evidence="6 7" id="KW-0472">Membrane</keyword>
<dbReference type="GO" id="GO:0005886">
    <property type="term" value="C:plasma membrane"/>
    <property type="evidence" value="ECO:0007669"/>
    <property type="project" value="UniProtKB-SubCell"/>
</dbReference>
<dbReference type="PROSITE" id="PS50893">
    <property type="entry name" value="ABC_TRANSPORTER_2"/>
    <property type="match status" value="1"/>
</dbReference>
<feature type="domain" description="ABC transporter" evidence="8">
    <location>
        <begin position="347"/>
        <end position="560"/>
    </location>
</feature>
<evidence type="ECO:0000256" key="3">
    <source>
        <dbReference type="ARBA" id="ARBA00022741"/>
    </source>
</evidence>
<dbReference type="Gene3D" id="3.40.50.300">
    <property type="entry name" value="P-loop containing nucleotide triphosphate hydrolases"/>
    <property type="match status" value="1"/>
</dbReference>
<dbReference type="InterPro" id="IPR036640">
    <property type="entry name" value="ABC1_TM_sf"/>
</dbReference>
<dbReference type="InterPro" id="IPR027417">
    <property type="entry name" value="P-loop_NTPase"/>
</dbReference>
<dbReference type="Pfam" id="PF00664">
    <property type="entry name" value="ABC_membrane"/>
    <property type="match status" value="1"/>
</dbReference>